<dbReference type="InterPro" id="IPR036942">
    <property type="entry name" value="Beta-barrel_TonB_sf"/>
</dbReference>
<dbReference type="InterPro" id="IPR006311">
    <property type="entry name" value="TAT_signal"/>
</dbReference>
<dbReference type="NCBIfam" id="TIGR01782">
    <property type="entry name" value="TonB-Xanth-Caul"/>
    <property type="match status" value="1"/>
</dbReference>
<dbReference type="InterPro" id="IPR039426">
    <property type="entry name" value="TonB-dep_rcpt-like"/>
</dbReference>
<dbReference type="RefSeq" id="WP_289503492.1">
    <property type="nucleotide sequence ID" value="NZ_CP116805.1"/>
</dbReference>
<evidence type="ECO:0000256" key="1">
    <source>
        <dbReference type="ARBA" id="ARBA00004571"/>
    </source>
</evidence>
<evidence type="ECO:0000313" key="13">
    <source>
        <dbReference type="EMBL" id="WCL53845.1"/>
    </source>
</evidence>
<dbReference type="Gene3D" id="2.170.130.10">
    <property type="entry name" value="TonB-dependent receptor, plug domain"/>
    <property type="match status" value="1"/>
</dbReference>
<dbReference type="SUPFAM" id="SSF49452">
    <property type="entry name" value="Starch-binding domain-like"/>
    <property type="match status" value="1"/>
</dbReference>
<protein>
    <submittedName>
        <fullName evidence="13">TonB-dependent receptor</fullName>
    </submittedName>
</protein>
<keyword evidence="6 8" id="KW-0472">Membrane</keyword>
<dbReference type="KEGG" id="gso:PH603_15005"/>
<evidence type="ECO:0000256" key="2">
    <source>
        <dbReference type="ARBA" id="ARBA00022448"/>
    </source>
</evidence>
<dbReference type="InterPro" id="IPR010104">
    <property type="entry name" value="TonB_rcpt_bac"/>
</dbReference>
<evidence type="ECO:0000259" key="12">
    <source>
        <dbReference type="Pfam" id="PF07715"/>
    </source>
</evidence>
<dbReference type="SUPFAM" id="SSF56935">
    <property type="entry name" value="Porins"/>
    <property type="match status" value="1"/>
</dbReference>
<dbReference type="PANTHER" id="PTHR40980:SF4">
    <property type="entry name" value="TONB-DEPENDENT RECEPTOR-LIKE BETA-BARREL DOMAIN-CONTAINING PROTEIN"/>
    <property type="match status" value="1"/>
</dbReference>
<dbReference type="Pfam" id="PF07715">
    <property type="entry name" value="Plug"/>
    <property type="match status" value="1"/>
</dbReference>
<dbReference type="CDD" id="cd01347">
    <property type="entry name" value="ligand_gated_channel"/>
    <property type="match status" value="1"/>
</dbReference>
<evidence type="ECO:0000256" key="4">
    <source>
        <dbReference type="ARBA" id="ARBA00022692"/>
    </source>
</evidence>
<keyword evidence="7 8" id="KW-0998">Cell outer membrane</keyword>
<feature type="signal peptide" evidence="10">
    <location>
        <begin position="1"/>
        <end position="29"/>
    </location>
</feature>
<comment type="subcellular location">
    <subcellularLocation>
        <location evidence="1 8">Cell outer membrane</location>
        <topology evidence="1 8">Multi-pass membrane protein</topology>
    </subcellularLocation>
</comment>
<dbReference type="InterPro" id="IPR037066">
    <property type="entry name" value="Plug_dom_sf"/>
</dbReference>
<dbReference type="AlphaFoldDB" id="A0AAE9XRX2"/>
<keyword evidence="10" id="KW-0732">Signal</keyword>
<proteinExistence type="inferred from homology"/>
<dbReference type="PROSITE" id="PS51318">
    <property type="entry name" value="TAT"/>
    <property type="match status" value="1"/>
</dbReference>
<name>A0AAE9XRX2_9PROT</name>
<evidence type="ECO:0000256" key="9">
    <source>
        <dbReference type="RuleBase" id="RU003357"/>
    </source>
</evidence>
<evidence type="ECO:0000259" key="11">
    <source>
        <dbReference type="Pfam" id="PF00593"/>
    </source>
</evidence>
<evidence type="ECO:0000256" key="3">
    <source>
        <dbReference type="ARBA" id="ARBA00022452"/>
    </source>
</evidence>
<dbReference type="Gene3D" id="2.60.40.1120">
    <property type="entry name" value="Carboxypeptidase-like, regulatory domain"/>
    <property type="match status" value="1"/>
</dbReference>
<comment type="similarity">
    <text evidence="8 9">Belongs to the TonB-dependent receptor family.</text>
</comment>
<dbReference type="GO" id="GO:0030246">
    <property type="term" value="F:carbohydrate binding"/>
    <property type="evidence" value="ECO:0007669"/>
    <property type="project" value="InterPro"/>
</dbReference>
<keyword evidence="5 9" id="KW-0798">TonB box</keyword>
<keyword evidence="14" id="KW-1185">Reference proteome</keyword>
<dbReference type="InterPro" id="IPR012910">
    <property type="entry name" value="Plug_dom"/>
</dbReference>
<dbReference type="Gene3D" id="2.40.170.20">
    <property type="entry name" value="TonB-dependent receptor, beta-barrel domain"/>
    <property type="match status" value="1"/>
</dbReference>
<dbReference type="Pfam" id="PF00593">
    <property type="entry name" value="TonB_dep_Rec_b-barrel"/>
    <property type="match status" value="1"/>
</dbReference>
<evidence type="ECO:0000313" key="14">
    <source>
        <dbReference type="Proteomes" id="UP001217500"/>
    </source>
</evidence>
<evidence type="ECO:0000256" key="8">
    <source>
        <dbReference type="PROSITE-ProRule" id="PRU01360"/>
    </source>
</evidence>
<keyword evidence="13" id="KW-0675">Receptor</keyword>
<dbReference type="PROSITE" id="PS52016">
    <property type="entry name" value="TONB_DEPENDENT_REC_3"/>
    <property type="match status" value="1"/>
</dbReference>
<evidence type="ECO:0000256" key="6">
    <source>
        <dbReference type="ARBA" id="ARBA00023136"/>
    </source>
</evidence>
<dbReference type="EMBL" id="CP116805">
    <property type="protein sequence ID" value="WCL53845.1"/>
    <property type="molecule type" value="Genomic_DNA"/>
</dbReference>
<evidence type="ECO:0000256" key="10">
    <source>
        <dbReference type="SAM" id="SignalP"/>
    </source>
</evidence>
<gene>
    <name evidence="13" type="ORF">PH603_15005</name>
</gene>
<feature type="domain" description="TonB-dependent receptor plug" evidence="12">
    <location>
        <begin position="140"/>
        <end position="235"/>
    </location>
</feature>
<dbReference type="Proteomes" id="UP001217500">
    <property type="component" value="Chromosome"/>
</dbReference>
<dbReference type="Pfam" id="PF13620">
    <property type="entry name" value="CarboxypepD_reg"/>
    <property type="match status" value="1"/>
</dbReference>
<evidence type="ECO:0000256" key="5">
    <source>
        <dbReference type="ARBA" id="ARBA00023077"/>
    </source>
</evidence>
<feature type="domain" description="TonB-dependent receptor-like beta-barrel" evidence="11">
    <location>
        <begin position="449"/>
        <end position="910"/>
    </location>
</feature>
<dbReference type="PANTHER" id="PTHR40980">
    <property type="entry name" value="PLUG DOMAIN-CONTAINING PROTEIN"/>
    <property type="match status" value="1"/>
</dbReference>
<keyword evidence="2 8" id="KW-0813">Transport</keyword>
<accession>A0AAE9XRX2</accession>
<keyword evidence="3 8" id="KW-1134">Transmembrane beta strand</keyword>
<reference evidence="13" key="1">
    <citation type="submission" date="2023-01" db="EMBL/GenBank/DDBJ databases">
        <title>The genome sequence of Kordiimonadaceae bacterium 6D33.</title>
        <authorList>
            <person name="Liu Y."/>
        </authorList>
    </citation>
    <scope>NUCLEOTIDE SEQUENCE</scope>
    <source>
        <strain evidence="13">6D33</strain>
    </source>
</reference>
<dbReference type="GO" id="GO:0009279">
    <property type="term" value="C:cell outer membrane"/>
    <property type="evidence" value="ECO:0007669"/>
    <property type="project" value="UniProtKB-SubCell"/>
</dbReference>
<dbReference type="InterPro" id="IPR000531">
    <property type="entry name" value="Beta-barrel_TonB"/>
</dbReference>
<evidence type="ECO:0000256" key="7">
    <source>
        <dbReference type="ARBA" id="ARBA00023237"/>
    </source>
</evidence>
<keyword evidence="4 8" id="KW-0812">Transmembrane</keyword>
<organism evidence="13 14">
    <name type="scientific">Gimibacter soli</name>
    <dbReference type="NCBI Taxonomy" id="3024400"/>
    <lineage>
        <taxon>Bacteria</taxon>
        <taxon>Pseudomonadati</taxon>
        <taxon>Pseudomonadota</taxon>
        <taxon>Alphaproteobacteria</taxon>
        <taxon>Kordiimonadales</taxon>
        <taxon>Temperatibacteraceae</taxon>
        <taxon>Gimibacter</taxon>
    </lineage>
</organism>
<dbReference type="InterPro" id="IPR013784">
    <property type="entry name" value="Carb-bd-like_fold"/>
</dbReference>
<sequence>MSKIMSRRRAWLAATALTTAIVATPAALAGTVTGKVIDASGTSALQAAQVTIVELRRVTNTASDGTFRFVDVPAGTYTVRVRYAGAGEETQQITVSESGDVSVQVTLAAAGNGDVREEILVVGQRANLLSSLARQRASDTVDSVLTRDAMGQFPDQNVAESLRRAPGLNILNDQGEGRFVSVRGLDPNLNAASINGSRVPAPESDVRSVALDVIPSELIESIEVKKSLTPDMDGDTIGASIEINTTSAFDREKPFVTVKAEGSYNDLRDTATPKGSVDFSTRIGERFGIAGGVSYYKRKFSTDNVEMDDWEETDDGDAYAETLEYRDYDVDRERIGATLSLDFKASDSTTLFARGLYSRFEDQEFRRRLTIQVNEEPSAVSGSTATFLSDDGEIEVERDLKDRFEVQKIASFTAGGKTVSGPWEIKYEGSYSEASEKENGSVDPVVFKSSWEDPGQLGVMFDYSNLQRPAYSILNGGDLFTDALSYEFDELERTTLSDAKDKEYGFKIDMKRTFVLDSGEFDLQAGVKPRFRKKRYDANIDVFDGYDGDLTLADVVGKQSYSLADIEPVVGTDAWRSFLDASGYGAFELNQFDTDAASAEADYSAKENILAGYLMGRFDNEAIRVIGGVRVERTKTTLNGNVLEMIEEGAEVDGVPLEEDTVFVTPVSFKNEYTDWLPSLNIRANAAEDVVLRFGAYKSVVRPNFGQMAPRFLVEENDENEREGEFGNPNLKPYKAWNFDASAEYYFDKNAGVTAGIFYKSIKDFIVDAEFEEVTFNGVYADEALIRINGDKAKVKGFEFSYQQAFTMLPAPFDGLLTNINYTYTDAEGDVLDRTIALPSASKHTFNMVLGYEKDRLSLRVAGTYRDGYLDELGGDPEEDRYVKDHFQVDVSAKYEIMDDVQLFAELVNLNNAKYTAYRKGPGADRLLQFEEYKWTAKFGVRATF</sequence>
<feature type="chain" id="PRO_5042058490" evidence="10">
    <location>
        <begin position="30"/>
        <end position="945"/>
    </location>
</feature>